<accession>A0ABY4IZ70</accession>
<gene>
    <name evidence="1" type="ORF">KV397_04445</name>
</gene>
<evidence type="ECO:0000313" key="1">
    <source>
        <dbReference type="EMBL" id="UPL17066.1"/>
    </source>
</evidence>
<name>A0ABY4IZ70_9MICO</name>
<reference evidence="1 2" key="1">
    <citation type="submission" date="2021-06" db="EMBL/GenBank/DDBJ databases">
        <title>Genome-based taxonomic framework of Microbacterium strains isolated from marine environment, the description of four new species and reclassification of four preexisting species.</title>
        <authorList>
            <person name="Lee S.D."/>
            <person name="Kim S.-M."/>
            <person name="Byeon Y.-S."/>
            <person name="Yang H.L."/>
            <person name="Kim I.S."/>
        </authorList>
    </citation>
    <scope>NUCLEOTIDE SEQUENCE [LARGE SCALE GENOMIC DNA]</scope>
    <source>
        <strain evidence="1 2">KSW4-10</strain>
    </source>
</reference>
<evidence type="ECO:0000313" key="2">
    <source>
        <dbReference type="Proteomes" id="UP000830631"/>
    </source>
</evidence>
<dbReference type="EMBL" id="CP078078">
    <property type="protein sequence ID" value="UPL17066.1"/>
    <property type="molecule type" value="Genomic_DNA"/>
</dbReference>
<proteinExistence type="predicted"/>
<dbReference type="Proteomes" id="UP000830631">
    <property type="component" value="Chromosome"/>
</dbReference>
<dbReference type="RefSeq" id="WP_261812261.1">
    <property type="nucleotide sequence ID" value="NZ_CP078078.1"/>
</dbReference>
<protein>
    <submittedName>
        <fullName evidence="1">Uncharacterized protein</fullName>
    </submittedName>
</protein>
<keyword evidence="2" id="KW-1185">Reference proteome</keyword>
<sequence length="147" mass="14650">MIESMLGGTWIDPEYYGASIQLRNDDTQAVSLPVEPITSGVVVVTFASIDVGAVAPAIIANAGGGSPVVGALPATDPTWTAGGAVDNGDGTVSYTLVFAGSVAGQGVTHVTFGILGSSPLHSGITVEVRATGDPTDGTTSSRTVTLF</sequence>
<organism evidence="1 2">
    <name type="scientific">Microbacterium aurugineum</name>
    <dbReference type="NCBI Taxonomy" id="2851642"/>
    <lineage>
        <taxon>Bacteria</taxon>
        <taxon>Bacillati</taxon>
        <taxon>Actinomycetota</taxon>
        <taxon>Actinomycetes</taxon>
        <taxon>Micrococcales</taxon>
        <taxon>Microbacteriaceae</taxon>
        <taxon>Microbacterium</taxon>
    </lineage>
</organism>